<evidence type="ECO:0000256" key="2">
    <source>
        <dbReference type="SAM" id="Phobius"/>
    </source>
</evidence>
<feature type="compositionally biased region" description="Polar residues" evidence="1">
    <location>
        <begin position="616"/>
        <end position="636"/>
    </location>
</feature>
<protein>
    <submittedName>
        <fullName evidence="3">Uncharacterized protein</fullName>
    </submittedName>
</protein>
<proteinExistence type="predicted"/>
<sequence>MISLSLSLSSKSILRKSIQRRQSDLPYCDAIEGFECKCSSFRVTCTTTRDLSSPVNILESEKHKYQSVELVIAASLDIKVNDQTFEPIKQLYKNDPDSLEFRVKFEKFTGLHLSSPGIFNRVFPDNLSSDIRKHMALEIYNPEVAPSDDLYLFKNLNVDALEVYALYPFHGSFQQLFDGANIKYLRLSGGDIRSDLSKPFTGNIARLELAKQASTLSVQNFPIYPAHELIINAFYITEFNNEYPPNYSNLGELRVYSTERIPANAFQQFPNIHTLSITTDRDIDPKSLHGLNHLEKLTVKEAKPSITLLNNQPSIKEFETNVEKLDEEEQCQLISKLADGQIAVQTIPNGRECTCIIAYLNSAVGRTPCDIQDCDRSTCSAIKNNYDSTTHLFKSPPSIQRADGTDALHQRQSKVYTTSYQVLDSDREKLHLIIPQHPQQEPDNQTPSDNEQHENHEKPDTHPSWSTLPDINHVGDIDDEEKSLPYDYSTNREYNQNDKSQSEHLSNEDYSNHFDGNNDRQTTKSFQSDDERDNTTPVSSQDESQTDQDQDDDRRVDEQGKLNEGEDNQQEEKNNENQTNGENNQANEQGKLNEGEDNQQEEKNNENQTNGENNQASSSDSNVDSTGNNDKQTGGSSAPPKKGMNWLPIIIIAAAILTLLLIGIIILVLRKRNTKKGYGPTATNDQSATTPRA</sequence>
<evidence type="ECO:0000256" key="1">
    <source>
        <dbReference type="SAM" id="MobiDB-lite"/>
    </source>
</evidence>
<feature type="compositionally biased region" description="Basic and acidic residues" evidence="1">
    <location>
        <begin position="552"/>
        <end position="575"/>
    </location>
</feature>
<reference evidence="3" key="1">
    <citation type="submission" date="2021-02" db="EMBL/GenBank/DDBJ databases">
        <authorList>
            <person name="Nowell W R."/>
        </authorList>
    </citation>
    <scope>NUCLEOTIDE SEQUENCE</scope>
</reference>
<keyword evidence="2" id="KW-0472">Membrane</keyword>
<organism evidence="3 4">
    <name type="scientific">Rotaria socialis</name>
    <dbReference type="NCBI Taxonomy" id="392032"/>
    <lineage>
        <taxon>Eukaryota</taxon>
        <taxon>Metazoa</taxon>
        <taxon>Spiralia</taxon>
        <taxon>Gnathifera</taxon>
        <taxon>Rotifera</taxon>
        <taxon>Eurotatoria</taxon>
        <taxon>Bdelloidea</taxon>
        <taxon>Philodinida</taxon>
        <taxon>Philodinidae</taxon>
        <taxon>Rotaria</taxon>
    </lineage>
</organism>
<evidence type="ECO:0000313" key="4">
    <source>
        <dbReference type="Proteomes" id="UP000663825"/>
    </source>
</evidence>
<feature type="compositionally biased region" description="Low complexity" evidence="1">
    <location>
        <begin position="606"/>
        <end position="615"/>
    </location>
</feature>
<name>A0A817NJ50_9BILA</name>
<feature type="compositionally biased region" description="Basic and acidic residues" evidence="1">
    <location>
        <begin position="450"/>
        <end position="461"/>
    </location>
</feature>
<dbReference type="OrthoDB" id="676979at2759"/>
<evidence type="ECO:0000313" key="3">
    <source>
        <dbReference type="EMBL" id="CAF3109278.1"/>
    </source>
</evidence>
<feature type="compositionally biased region" description="Polar residues" evidence="1">
    <location>
        <begin position="437"/>
        <end position="449"/>
    </location>
</feature>
<accession>A0A817NJ50</accession>
<dbReference type="Proteomes" id="UP000663825">
    <property type="component" value="Unassembled WGS sequence"/>
</dbReference>
<feature type="compositionally biased region" description="Basic and acidic residues" evidence="1">
    <location>
        <begin position="500"/>
        <end position="522"/>
    </location>
</feature>
<dbReference type="EMBL" id="CAJNXB010000887">
    <property type="protein sequence ID" value="CAF3109278.1"/>
    <property type="molecule type" value="Genomic_DNA"/>
</dbReference>
<feature type="region of interest" description="Disordered" evidence="1">
    <location>
        <begin position="436"/>
        <end position="643"/>
    </location>
</feature>
<comment type="caution">
    <text evidence="3">The sequence shown here is derived from an EMBL/GenBank/DDBJ whole genome shotgun (WGS) entry which is preliminary data.</text>
</comment>
<keyword evidence="2" id="KW-1133">Transmembrane helix</keyword>
<feature type="compositionally biased region" description="Polar residues" evidence="1">
    <location>
        <begin position="488"/>
        <end position="499"/>
    </location>
</feature>
<dbReference type="AlphaFoldDB" id="A0A817NJ50"/>
<feature type="compositionally biased region" description="Low complexity" evidence="1">
    <location>
        <begin position="576"/>
        <end position="590"/>
    </location>
</feature>
<feature type="transmembrane region" description="Helical" evidence="2">
    <location>
        <begin position="646"/>
        <end position="669"/>
    </location>
</feature>
<gene>
    <name evidence="3" type="ORF">TIS948_LOCUS7371</name>
</gene>
<keyword evidence="2" id="KW-0812">Transmembrane</keyword>